<dbReference type="AlphaFoldDB" id="A0A6V8LNL1"/>
<comment type="caution">
    <text evidence="5">The sequence shown here is derived from an EMBL/GenBank/DDBJ whole genome shotgun (WGS) entry which is preliminary data.</text>
</comment>
<dbReference type="EMBL" id="BLTE01000003">
    <property type="protein sequence ID" value="GFK93264.1"/>
    <property type="molecule type" value="Genomic_DNA"/>
</dbReference>
<evidence type="ECO:0000256" key="3">
    <source>
        <dbReference type="SAM" id="SignalP"/>
    </source>
</evidence>
<name>A0A6V8LNL1_9BACT</name>
<dbReference type="InterPro" id="IPR051010">
    <property type="entry name" value="BCAA_transport"/>
</dbReference>
<evidence type="ECO:0000313" key="6">
    <source>
        <dbReference type="Proteomes" id="UP000494245"/>
    </source>
</evidence>
<reference evidence="5 6" key="2">
    <citation type="submission" date="2020-05" db="EMBL/GenBank/DDBJ databases">
        <title>Draft genome sequence of Desulfovibrio sp. strainFSS-1.</title>
        <authorList>
            <person name="Shimoshige H."/>
            <person name="Kobayashi H."/>
            <person name="Maekawa T."/>
        </authorList>
    </citation>
    <scope>NUCLEOTIDE SEQUENCE [LARGE SCALE GENOMIC DNA]</scope>
    <source>
        <strain evidence="5 6">SIID29052-01</strain>
    </source>
</reference>
<proteinExistence type="inferred from homology"/>
<dbReference type="Gene3D" id="3.40.50.2300">
    <property type="match status" value="2"/>
</dbReference>
<dbReference type="PANTHER" id="PTHR30483">
    <property type="entry name" value="LEUCINE-SPECIFIC-BINDING PROTEIN"/>
    <property type="match status" value="1"/>
</dbReference>
<protein>
    <submittedName>
        <fullName evidence="5">Leucine-, isoleucine-, valine-, threonine-, and alanine-binding protein</fullName>
    </submittedName>
</protein>
<dbReference type="Pfam" id="PF13458">
    <property type="entry name" value="Peripla_BP_6"/>
    <property type="match status" value="1"/>
</dbReference>
<dbReference type="InterPro" id="IPR028081">
    <property type="entry name" value="Leu-bd"/>
</dbReference>
<evidence type="ECO:0000313" key="5">
    <source>
        <dbReference type="EMBL" id="GFK93264.1"/>
    </source>
</evidence>
<dbReference type="PANTHER" id="PTHR30483:SF6">
    <property type="entry name" value="PERIPLASMIC BINDING PROTEIN OF ABC TRANSPORTER FOR NATURAL AMINO ACIDS"/>
    <property type="match status" value="1"/>
</dbReference>
<dbReference type="SUPFAM" id="SSF53822">
    <property type="entry name" value="Periplasmic binding protein-like I"/>
    <property type="match status" value="1"/>
</dbReference>
<feature type="domain" description="Leucine-binding protein" evidence="4">
    <location>
        <begin position="24"/>
        <end position="377"/>
    </location>
</feature>
<feature type="chain" id="PRO_5028945880" evidence="3">
    <location>
        <begin position="20"/>
        <end position="387"/>
    </location>
</feature>
<reference evidence="5 6" key="1">
    <citation type="submission" date="2020-04" db="EMBL/GenBank/DDBJ databases">
        <authorList>
            <consortium name="Desulfovibrio sp. FSS-1 genome sequencing consortium"/>
            <person name="Shimoshige H."/>
            <person name="Kobayashi H."/>
            <person name="Maekawa T."/>
        </authorList>
    </citation>
    <scope>NUCLEOTIDE SEQUENCE [LARGE SCALE GENOMIC DNA]</scope>
    <source>
        <strain evidence="5 6">SIID29052-01</strain>
    </source>
</reference>
<dbReference type="InterPro" id="IPR028082">
    <property type="entry name" value="Peripla_BP_I"/>
</dbReference>
<sequence length="387" mass="41422">MKKFLVALLVAAFAFPAAAFGADTIKIGFNIPLTGDIPKVGEMSKNAAEMLKEKINGAGGLDVGGKKYQLEFVYVDNEAKPESAVNAALKLIEGEKVLAMVGPQGSGRAIPAAEVANNNKTVMISGWSTNPKTTLDRPYVFRACFLDDFQGPVAAKFAAEQLKAKKAAVLYAVDQDYCKGISEFFKKDFEKTNGAGSVVAYETFTTKDVDFSAQLTKIIKANPDMLFVPQYYNEVGLIVKQARDLGFKGPILGSDSWGSAELMNLCGDDCKGQYFVTHYAAAGAKGATKEFIDAFTGKFKQVPDDVAALTWDATGMVLAAVQKMGAPSGDLAKDRTALRDAMASMRGYDGITGKMSYDGKTGDPVKCAVIVKITDKGEFSFHESVCP</sequence>
<organism evidence="5 6">
    <name type="scientific">Fundidesulfovibrio magnetotacticus</name>
    <dbReference type="NCBI Taxonomy" id="2730080"/>
    <lineage>
        <taxon>Bacteria</taxon>
        <taxon>Pseudomonadati</taxon>
        <taxon>Thermodesulfobacteriota</taxon>
        <taxon>Desulfovibrionia</taxon>
        <taxon>Desulfovibrionales</taxon>
        <taxon>Desulfovibrionaceae</taxon>
        <taxon>Fundidesulfovibrio</taxon>
    </lineage>
</organism>
<evidence type="ECO:0000259" key="4">
    <source>
        <dbReference type="Pfam" id="PF13458"/>
    </source>
</evidence>
<dbReference type="RefSeq" id="WP_173082110.1">
    <property type="nucleotide sequence ID" value="NZ_BLTE01000003.1"/>
</dbReference>
<feature type="signal peptide" evidence="3">
    <location>
        <begin position="1"/>
        <end position="19"/>
    </location>
</feature>
<gene>
    <name evidence="5" type="primary">braC_2</name>
    <name evidence="5" type="ORF">NNJEOMEG_01095</name>
</gene>
<keyword evidence="6" id="KW-1185">Reference proteome</keyword>
<keyword evidence="2 3" id="KW-0732">Signal</keyword>
<evidence type="ECO:0000256" key="2">
    <source>
        <dbReference type="ARBA" id="ARBA00022729"/>
    </source>
</evidence>
<dbReference type="CDD" id="cd06347">
    <property type="entry name" value="PBP1_ABC_LivK_ligand_binding-like"/>
    <property type="match status" value="1"/>
</dbReference>
<dbReference type="Proteomes" id="UP000494245">
    <property type="component" value="Unassembled WGS sequence"/>
</dbReference>
<accession>A0A6V8LNL1</accession>
<comment type="similarity">
    <text evidence="1">Belongs to the leucine-binding protein family.</text>
</comment>
<evidence type="ECO:0000256" key="1">
    <source>
        <dbReference type="ARBA" id="ARBA00010062"/>
    </source>
</evidence>